<name>A0A834XJS5_9FABA</name>
<evidence type="ECO:0000256" key="3">
    <source>
        <dbReference type="PROSITE-ProRule" id="PRU00708"/>
    </source>
</evidence>
<dbReference type="AlphaFoldDB" id="A0A834XJS5"/>
<feature type="repeat" description="PPR" evidence="3">
    <location>
        <begin position="316"/>
        <end position="350"/>
    </location>
</feature>
<dbReference type="InterPro" id="IPR050872">
    <property type="entry name" value="PPR_P_subfamily"/>
</dbReference>
<dbReference type="InterPro" id="IPR002885">
    <property type="entry name" value="PPR_rpt"/>
</dbReference>
<dbReference type="InterPro" id="IPR011990">
    <property type="entry name" value="TPR-like_helical_dom_sf"/>
</dbReference>
<feature type="repeat" description="PPR" evidence="3">
    <location>
        <begin position="139"/>
        <end position="173"/>
    </location>
</feature>
<dbReference type="EMBL" id="JAAIUW010000001">
    <property type="protein sequence ID" value="KAF7845449.1"/>
    <property type="molecule type" value="Genomic_DNA"/>
</dbReference>
<dbReference type="Gene3D" id="1.25.40.10">
    <property type="entry name" value="Tetratricopeptide repeat domain"/>
    <property type="match status" value="3"/>
</dbReference>
<accession>A0A834XJS5</accession>
<reference evidence="4" key="1">
    <citation type="submission" date="2020-09" db="EMBL/GenBank/DDBJ databases">
        <title>Genome-Enabled Discovery of Anthraquinone Biosynthesis in Senna tora.</title>
        <authorList>
            <person name="Kang S.-H."/>
            <person name="Pandey R.P."/>
            <person name="Lee C.-M."/>
            <person name="Sim J.-S."/>
            <person name="Jeong J.-T."/>
            <person name="Choi B.-S."/>
            <person name="Jung M."/>
            <person name="Ginzburg D."/>
            <person name="Zhao K."/>
            <person name="Won S.Y."/>
            <person name="Oh T.-J."/>
            <person name="Yu Y."/>
            <person name="Kim N.-H."/>
            <person name="Lee O.R."/>
            <person name="Lee T.-H."/>
            <person name="Bashyal P."/>
            <person name="Kim T.-S."/>
            <person name="Lee W.-H."/>
            <person name="Kawkins C."/>
            <person name="Kim C.-K."/>
            <person name="Kim J.S."/>
            <person name="Ahn B.O."/>
            <person name="Rhee S.Y."/>
            <person name="Sohng J.K."/>
        </authorList>
    </citation>
    <scope>NUCLEOTIDE SEQUENCE</scope>
    <source>
        <tissue evidence="4">Leaf</tissue>
    </source>
</reference>
<dbReference type="OrthoDB" id="185373at2759"/>
<evidence type="ECO:0000256" key="1">
    <source>
        <dbReference type="ARBA" id="ARBA00007626"/>
    </source>
</evidence>
<dbReference type="SUPFAM" id="SSF48452">
    <property type="entry name" value="TPR-like"/>
    <property type="match status" value="1"/>
</dbReference>
<comment type="similarity">
    <text evidence="1">Belongs to the PPR family. P subfamily.</text>
</comment>
<dbReference type="PROSITE" id="PS51375">
    <property type="entry name" value="PPR"/>
    <property type="match status" value="5"/>
</dbReference>
<proteinExistence type="inferred from homology"/>
<comment type="caution">
    <text evidence="4">The sequence shown here is derived from an EMBL/GenBank/DDBJ whole genome shotgun (WGS) entry which is preliminary data.</text>
</comment>
<dbReference type="Pfam" id="PF01535">
    <property type="entry name" value="PPR"/>
    <property type="match status" value="1"/>
</dbReference>
<dbReference type="PANTHER" id="PTHR46128:SF75">
    <property type="entry name" value="PENTACOTRIPEPTIDE-REPEAT REGION OF PRORP DOMAIN-CONTAINING PROTEIN"/>
    <property type="match status" value="1"/>
</dbReference>
<evidence type="ECO:0000313" key="4">
    <source>
        <dbReference type="EMBL" id="KAF7845449.1"/>
    </source>
</evidence>
<evidence type="ECO:0000256" key="2">
    <source>
        <dbReference type="ARBA" id="ARBA00022737"/>
    </source>
</evidence>
<feature type="repeat" description="PPR" evidence="3">
    <location>
        <begin position="209"/>
        <end position="239"/>
    </location>
</feature>
<gene>
    <name evidence="4" type="ORF">G2W53_002354</name>
</gene>
<sequence length="419" mass="47291">MGMASVADAFYSHLDKSSGSIEKSLSTVNAKLDAKCVSEVIDRCYPEQSHLGIRFFIWAGMQSRYKHSAYMYKKASLAIKQNPQVIFDVISSYESEGYFVTAKTFKEVLRLCKEVQHADVANVALWVLRKMEELNLCADTTMYNTVISLFCKKGDMKMAESLIREMAFRNLYPDMITYMTMIQGFCDVGRPEDAYSMLKDMRAQGCSPNSVVYTALLNGLCRFRSMERAMELWEEMKKENGNCSPNVITYTSLIQSFCKNGKWTEALDILDRMKELNCSANHVTVSTLIDSLCAEGHVDEAYSLIDKFVGHHGVSYDVCYNSLVIALIRIKKPEEAEKIFRVMLASSLKPNSLACSLLLKELFGLCHQSHLIEATKLAEMMLKKSIVLRGPHIDSAIDILRNSGEEGLVKCLSELRNCN</sequence>
<organism evidence="4 5">
    <name type="scientific">Senna tora</name>
    <dbReference type="NCBI Taxonomy" id="362788"/>
    <lineage>
        <taxon>Eukaryota</taxon>
        <taxon>Viridiplantae</taxon>
        <taxon>Streptophyta</taxon>
        <taxon>Embryophyta</taxon>
        <taxon>Tracheophyta</taxon>
        <taxon>Spermatophyta</taxon>
        <taxon>Magnoliopsida</taxon>
        <taxon>eudicotyledons</taxon>
        <taxon>Gunneridae</taxon>
        <taxon>Pentapetalae</taxon>
        <taxon>rosids</taxon>
        <taxon>fabids</taxon>
        <taxon>Fabales</taxon>
        <taxon>Fabaceae</taxon>
        <taxon>Caesalpinioideae</taxon>
        <taxon>Cassia clade</taxon>
        <taxon>Senna</taxon>
    </lineage>
</organism>
<keyword evidence="2" id="KW-0677">Repeat</keyword>
<dbReference type="Pfam" id="PF12854">
    <property type="entry name" value="PPR_1"/>
    <property type="match status" value="1"/>
</dbReference>
<keyword evidence="5" id="KW-1185">Reference proteome</keyword>
<feature type="repeat" description="PPR" evidence="3">
    <location>
        <begin position="174"/>
        <end position="208"/>
    </location>
</feature>
<dbReference type="PANTHER" id="PTHR46128">
    <property type="entry name" value="MITOCHONDRIAL GROUP I INTRON SPLICING FACTOR CCM1"/>
    <property type="match status" value="1"/>
</dbReference>
<evidence type="ECO:0000313" key="5">
    <source>
        <dbReference type="Proteomes" id="UP000634136"/>
    </source>
</evidence>
<dbReference type="Proteomes" id="UP000634136">
    <property type="component" value="Unassembled WGS sequence"/>
</dbReference>
<dbReference type="Pfam" id="PF13041">
    <property type="entry name" value="PPR_2"/>
    <property type="match status" value="2"/>
</dbReference>
<protein>
    <submittedName>
        <fullName evidence="4">Pentatricopeptide repeat-containing protein</fullName>
    </submittedName>
</protein>
<feature type="repeat" description="PPR" evidence="3">
    <location>
        <begin position="246"/>
        <end position="280"/>
    </location>
</feature>
<dbReference type="NCBIfam" id="TIGR00756">
    <property type="entry name" value="PPR"/>
    <property type="match status" value="6"/>
</dbReference>